<dbReference type="Gene3D" id="3.40.640.10">
    <property type="entry name" value="Type I PLP-dependent aspartate aminotransferase-like (Major domain)"/>
    <property type="match status" value="1"/>
</dbReference>
<evidence type="ECO:0000256" key="2">
    <source>
        <dbReference type="ARBA" id="ARBA00022898"/>
    </source>
</evidence>
<dbReference type="Proteomes" id="UP000593594">
    <property type="component" value="Chromosome"/>
</dbReference>
<reference evidence="5 6" key="1">
    <citation type="submission" date="2020-06" db="EMBL/GenBank/DDBJ databases">
        <title>Genome sequence of 2 isolates from Red Sea Mangroves.</title>
        <authorList>
            <person name="Sefrji F."/>
            <person name="Michoud G."/>
            <person name="Merlino G."/>
            <person name="Daffonchio D."/>
        </authorList>
    </citation>
    <scope>NUCLEOTIDE SEQUENCE [LARGE SCALE GENOMIC DNA]</scope>
    <source>
        <strain evidence="5 6">R1DC25</strain>
    </source>
</reference>
<dbReference type="PANTHER" id="PTHR11808">
    <property type="entry name" value="TRANS-SULFURATION ENZYME FAMILY MEMBER"/>
    <property type="match status" value="1"/>
</dbReference>
<evidence type="ECO:0000256" key="1">
    <source>
        <dbReference type="ARBA" id="ARBA00001933"/>
    </source>
</evidence>
<dbReference type="GO" id="GO:0030170">
    <property type="term" value="F:pyridoxal phosphate binding"/>
    <property type="evidence" value="ECO:0007669"/>
    <property type="project" value="InterPro"/>
</dbReference>
<dbReference type="PANTHER" id="PTHR11808:SF35">
    <property type="entry name" value="CYSTATHIONINE GAMMA-SYNTHASE (AFU_ORTHOLOGUE AFUA_7G01590)"/>
    <property type="match status" value="1"/>
</dbReference>
<protein>
    <submittedName>
        <fullName evidence="5">Aminotransferase class I/II-fold pyridoxal phosphate-dependent enzyme</fullName>
    </submittedName>
</protein>
<evidence type="ECO:0000256" key="4">
    <source>
        <dbReference type="RuleBase" id="RU362118"/>
    </source>
</evidence>
<keyword evidence="5" id="KW-0032">Aminotransferase</keyword>
<proteinExistence type="inferred from homology"/>
<accession>A0A7S8C2B1</accession>
<dbReference type="InterPro" id="IPR054542">
    <property type="entry name" value="Cys_met_metab_PP"/>
</dbReference>
<dbReference type="RefSeq" id="WP_213163298.1">
    <property type="nucleotide sequence ID" value="NZ_CP058214.1"/>
</dbReference>
<gene>
    <name evidence="5" type="ORF">HW532_04700</name>
</gene>
<organism evidence="5 6">
    <name type="scientific">Kaustia mangrovi</name>
    <dbReference type="NCBI Taxonomy" id="2593653"/>
    <lineage>
        <taxon>Bacteria</taxon>
        <taxon>Pseudomonadati</taxon>
        <taxon>Pseudomonadota</taxon>
        <taxon>Alphaproteobacteria</taxon>
        <taxon>Hyphomicrobiales</taxon>
        <taxon>Parvibaculaceae</taxon>
        <taxon>Kaustia</taxon>
    </lineage>
</organism>
<dbReference type="GO" id="GO:0019346">
    <property type="term" value="P:transsulfuration"/>
    <property type="evidence" value="ECO:0007669"/>
    <property type="project" value="InterPro"/>
</dbReference>
<dbReference type="InterPro" id="IPR000277">
    <property type="entry name" value="Cys/Met-Metab_PyrdxlP-dep_enz"/>
</dbReference>
<dbReference type="PIRSF" id="PIRSF001434">
    <property type="entry name" value="CGS"/>
    <property type="match status" value="1"/>
</dbReference>
<dbReference type="KEGG" id="kmn:HW532_04700"/>
<dbReference type="InterPro" id="IPR015421">
    <property type="entry name" value="PyrdxlP-dep_Trfase_major"/>
</dbReference>
<comment type="similarity">
    <text evidence="4">Belongs to the trans-sulfuration enzymes family.</text>
</comment>
<dbReference type="GO" id="GO:0016846">
    <property type="term" value="F:carbon-sulfur lyase activity"/>
    <property type="evidence" value="ECO:0007669"/>
    <property type="project" value="TreeGrafter"/>
</dbReference>
<dbReference type="GO" id="GO:0005737">
    <property type="term" value="C:cytoplasm"/>
    <property type="evidence" value="ECO:0007669"/>
    <property type="project" value="TreeGrafter"/>
</dbReference>
<evidence type="ECO:0000313" key="5">
    <source>
        <dbReference type="EMBL" id="QPC42068.1"/>
    </source>
</evidence>
<dbReference type="EMBL" id="CP058214">
    <property type="protein sequence ID" value="QPC42068.1"/>
    <property type="molecule type" value="Genomic_DNA"/>
</dbReference>
<evidence type="ECO:0000256" key="3">
    <source>
        <dbReference type="PIRSR" id="PIRSR001434-2"/>
    </source>
</evidence>
<feature type="modified residue" description="N6-(pyridoxal phosphate)lysine" evidence="3">
    <location>
        <position position="204"/>
    </location>
</feature>
<keyword evidence="5" id="KW-0808">Transferase</keyword>
<dbReference type="InterPro" id="IPR015422">
    <property type="entry name" value="PyrdxlP-dep_Trfase_small"/>
</dbReference>
<keyword evidence="2 3" id="KW-0663">Pyridoxal phosphate</keyword>
<name>A0A7S8C2B1_9HYPH</name>
<dbReference type="FunFam" id="3.40.640.10:FF:000046">
    <property type="entry name" value="Cystathionine gamma-lyase"/>
    <property type="match status" value="1"/>
</dbReference>
<comment type="cofactor">
    <cofactor evidence="1 4">
        <name>pyridoxal 5'-phosphate</name>
        <dbReference type="ChEBI" id="CHEBI:597326"/>
    </cofactor>
</comment>
<dbReference type="GO" id="GO:0008483">
    <property type="term" value="F:transaminase activity"/>
    <property type="evidence" value="ECO:0007669"/>
    <property type="project" value="UniProtKB-KW"/>
</dbReference>
<dbReference type="CDD" id="cd00614">
    <property type="entry name" value="CGS_like"/>
    <property type="match status" value="1"/>
</dbReference>
<dbReference type="Gene3D" id="3.90.1150.10">
    <property type="entry name" value="Aspartate Aminotransferase, domain 1"/>
    <property type="match status" value="1"/>
</dbReference>
<sequence>MANQDPRPGPRSRAAQAAHFIDKTTGAVVPPIHLATTFARDESYELMGDYVYQRYTSPTLELSEAVLAELDGGVDAMLFGSGMAGIVALMETVETGRHIVAPQVMYHGTLDWLRRISAKRGIGLDLFDPADPDSLKPLIRKGETAVVWLESPVNPTWEVIDIALAGEAAHAAGAILAVDSTCAPPVTTRPLELGADIVFHSATKYLNGHSDVSAGALVTWEKGPLWEELATIRKLMGSALGPFEAWLLLRGLKTLYLRFETISDNALKIARHFERHPKIEAVLYPGLESHASHEIAKRQMTDGFGGMLSLCINGGAEEARRVVTGLRLFVAATSLGGVESLAEHRKSVEGPESLVPDNLIRLSVGIEDANDLIEDLDRALEAI</sequence>
<dbReference type="PROSITE" id="PS00868">
    <property type="entry name" value="CYS_MET_METAB_PP"/>
    <property type="match status" value="1"/>
</dbReference>
<keyword evidence="6" id="KW-1185">Reference proteome</keyword>
<dbReference type="InterPro" id="IPR015424">
    <property type="entry name" value="PyrdxlP-dep_Trfase"/>
</dbReference>
<dbReference type="Pfam" id="PF01053">
    <property type="entry name" value="Cys_Met_Meta_PP"/>
    <property type="match status" value="1"/>
</dbReference>
<evidence type="ECO:0000313" key="6">
    <source>
        <dbReference type="Proteomes" id="UP000593594"/>
    </source>
</evidence>
<dbReference type="SUPFAM" id="SSF53383">
    <property type="entry name" value="PLP-dependent transferases"/>
    <property type="match status" value="1"/>
</dbReference>
<dbReference type="AlphaFoldDB" id="A0A7S8C2B1"/>